<dbReference type="EC" id="2.7.7.7" evidence="17"/>
<dbReference type="InterPro" id="IPR043502">
    <property type="entry name" value="DNA/RNA_pol_sf"/>
</dbReference>
<evidence type="ECO:0000313" key="21">
    <source>
        <dbReference type="Proteomes" id="UP001271769"/>
    </source>
</evidence>
<comment type="cofactor">
    <cofactor evidence="17">
        <name>Mg(2+)</name>
        <dbReference type="ChEBI" id="CHEBI:18420"/>
    </cofactor>
    <text evidence="17">Binds 2 magnesium ions per subunit.</text>
</comment>
<evidence type="ECO:0000256" key="5">
    <source>
        <dbReference type="ARBA" id="ARBA00022490"/>
    </source>
</evidence>
<dbReference type="RefSeq" id="WP_320502778.1">
    <property type="nucleotide sequence ID" value="NZ_JAXCLX010000004.1"/>
</dbReference>
<keyword evidence="13 17" id="KW-0238">DNA-binding</keyword>
<keyword evidence="5 17" id="KW-0963">Cytoplasm</keyword>
<keyword evidence="11 17" id="KW-0460">Magnesium</keyword>
<dbReference type="Gene3D" id="3.30.70.270">
    <property type="match status" value="1"/>
</dbReference>
<evidence type="ECO:0000256" key="12">
    <source>
        <dbReference type="ARBA" id="ARBA00022932"/>
    </source>
</evidence>
<dbReference type="InterPro" id="IPR001126">
    <property type="entry name" value="UmuC"/>
</dbReference>
<evidence type="ECO:0000256" key="13">
    <source>
        <dbReference type="ARBA" id="ARBA00023125"/>
    </source>
</evidence>
<reference evidence="20 21" key="1">
    <citation type="journal article" date="2013" name="Antonie Van Leeuwenhoek">
        <title>Dongia rigui sp. nov., isolated from freshwater of a large wetland in Korea.</title>
        <authorList>
            <person name="Baik K.S."/>
            <person name="Hwang Y.M."/>
            <person name="Choi J.S."/>
            <person name="Kwon J."/>
            <person name="Seong C.N."/>
        </authorList>
    </citation>
    <scope>NUCLEOTIDE SEQUENCE [LARGE SCALE GENOMIC DNA]</scope>
    <source>
        <strain evidence="20 21">04SU4-P</strain>
    </source>
</reference>
<dbReference type="PANTHER" id="PTHR11076">
    <property type="entry name" value="DNA REPAIR POLYMERASE UMUC / TRANSFERASE FAMILY MEMBER"/>
    <property type="match status" value="1"/>
</dbReference>
<dbReference type="EMBL" id="JAXCLX010000004">
    <property type="protein sequence ID" value="MDY0874309.1"/>
    <property type="molecule type" value="Genomic_DNA"/>
</dbReference>
<comment type="caution">
    <text evidence="20">The sequence shown here is derived from an EMBL/GenBank/DDBJ whole genome shotgun (WGS) entry which is preliminary data.</text>
</comment>
<evidence type="ECO:0000259" key="19">
    <source>
        <dbReference type="PROSITE" id="PS50173"/>
    </source>
</evidence>
<feature type="region of interest" description="Disordered" evidence="18">
    <location>
        <begin position="16"/>
        <end position="36"/>
    </location>
</feature>
<evidence type="ECO:0000256" key="8">
    <source>
        <dbReference type="ARBA" id="ARBA00022705"/>
    </source>
</evidence>
<feature type="binding site" evidence="17">
    <location>
        <position position="61"/>
    </location>
    <ligand>
        <name>Mg(2+)</name>
        <dbReference type="ChEBI" id="CHEBI:18420"/>
    </ligand>
</feature>
<keyword evidence="8 17" id="KW-0235">DNA replication</keyword>
<keyword evidence="10 17" id="KW-0227">DNA damage</keyword>
<dbReference type="InterPro" id="IPR022880">
    <property type="entry name" value="DNApol_IV"/>
</dbReference>
<accession>A0ABU5E543</accession>
<dbReference type="NCBIfam" id="NF002751">
    <property type="entry name" value="PRK02794.1"/>
    <property type="match status" value="1"/>
</dbReference>
<evidence type="ECO:0000256" key="14">
    <source>
        <dbReference type="ARBA" id="ARBA00023204"/>
    </source>
</evidence>
<proteinExistence type="inferred from homology"/>
<dbReference type="InterPro" id="IPR036775">
    <property type="entry name" value="DNA_pol_Y-fam_lit_finger_sf"/>
</dbReference>
<keyword evidence="7 17" id="KW-0548">Nucleotidyltransferase</keyword>
<comment type="subunit">
    <text evidence="3 17">Monomer.</text>
</comment>
<keyword evidence="12 17" id="KW-0239">DNA-directed DNA polymerase</keyword>
<dbReference type="Gene3D" id="1.10.150.20">
    <property type="entry name" value="5' to 3' exonuclease, C-terminal subdomain"/>
    <property type="match status" value="1"/>
</dbReference>
<keyword evidence="4 17" id="KW-0515">Mutator protein</keyword>
<dbReference type="CDD" id="cd03586">
    <property type="entry name" value="PolY_Pol_IV_kappa"/>
    <property type="match status" value="1"/>
</dbReference>
<comment type="function">
    <text evidence="15 17">Poorly processive, error-prone DNA polymerase involved in untargeted mutagenesis. Copies undamaged DNA at stalled replication forks, which arise in vivo from mismatched or misaligned primer ends. These misaligned primers can be extended by PolIV. Exhibits no 3'-5' exonuclease (proofreading) activity. May be involved in translesional synthesis, in conjunction with the beta clamp from PolIII.</text>
</comment>
<evidence type="ECO:0000256" key="2">
    <source>
        <dbReference type="ARBA" id="ARBA00010945"/>
    </source>
</evidence>
<dbReference type="NCBIfam" id="NF002677">
    <property type="entry name" value="PRK02406.1"/>
    <property type="match status" value="1"/>
</dbReference>
<name>A0ABU5E543_9PROT</name>
<evidence type="ECO:0000256" key="11">
    <source>
        <dbReference type="ARBA" id="ARBA00022842"/>
    </source>
</evidence>
<dbReference type="InterPro" id="IPR017961">
    <property type="entry name" value="DNA_pol_Y-fam_little_finger"/>
</dbReference>
<dbReference type="Pfam" id="PF11799">
    <property type="entry name" value="IMS_C"/>
    <property type="match status" value="1"/>
</dbReference>
<evidence type="ECO:0000256" key="16">
    <source>
        <dbReference type="ARBA" id="ARBA00049244"/>
    </source>
</evidence>
<sequence length="439" mass="47805">MSGLCRECETFFPTPHIPEGGAAGHKSGQDAATPRARCPRCRSPRVIVHAELEQLSIGHVDCDAFYAAVEKRDRPDLRDRPVIIGGGHRGVVSTACYIARLSGVRSAMPMFTARKLCPDAVVLPPDMGKYRRVAGEIRQLMNALTPLVEPVSIDEAFLDLSGTAALHKMSPAQSLNHLTRQIETQIGVTVSVGLSHNKFLAKLASDLDKPRGFSLIGQAETASFLASRSVGMIWGVGKVMREQLAGDGITTMGQVQQMALEDLARRYGQMGSHIWHLARGLDRRRVEPDSATKSISAETTFDIDIADAEALSAELWPLCEKVAYRLKSAGLAGQVVHLKLKTAGFRLITRQTRLSAPSQLAETLYRAGQALLQKEATGDWYRLIGIGMDALQDAQDADPIDLGDPDALRRRKVEEAMDSVRAKLGQDAIIKGRSLKPTK</sequence>
<dbReference type="PROSITE" id="PS50173">
    <property type="entry name" value="UMUC"/>
    <property type="match status" value="1"/>
</dbReference>
<evidence type="ECO:0000256" key="10">
    <source>
        <dbReference type="ARBA" id="ARBA00022763"/>
    </source>
</evidence>
<evidence type="ECO:0000313" key="20">
    <source>
        <dbReference type="EMBL" id="MDY0874309.1"/>
    </source>
</evidence>
<feature type="active site" evidence="17">
    <location>
        <position position="155"/>
    </location>
</feature>
<protein>
    <recommendedName>
        <fullName evidence="17">DNA polymerase IV</fullName>
        <shortName evidence="17">Pol IV</shortName>
        <ecNumber evidence="17">2.7.7.7</ecNumber>
    </recommendedName>
</protein>
<dbReference type="Pfam" id="PF00817">
    <property type="entry name" value="IMS"/>
    <property type="match status" value="1"/>
</dbReference>
<dbReference type="InterPro" id="IPR050116">
    <property type="entry name" value="DNA_polymerase-Y"/>
</dbReference>
<evidence type="ECO:0000256" key="1">
    <source>
        <dbReference type="ARBA" id="ARBA00004496"/>
    </source>
</evidence>
<feature type="site" description="Substrate discrimination" evidence="17">
    <location>
        <position position="66"/>
    </location>
</feature>
<dbReference type="Pfam" id="PF21999">
    <property type="entry name" value="IMS_HHH_1"/>
    <property type="match status" value="1"/>
</dbReference>
<dbReference type="HAMAP" id="MF_01113">
    <property type="entry name" value="DNApol_IV"/>
    <property type="match status" value="1"/>
</dbReference>
<comment type="subcellular location">
    <subcellularLocation>
        <location evidence="1 17">Cytoplasm</location>
    </subcellularLocation>
</comment>
<keyword evidence="21" id="KW-1185">Reference proteome</keyword>
<dbReference type="Gene3D" id="3.30.1490.100">
    <property type="entry name" value="DNA polymerase, Y-family, little finger domain"/>
    <property type="match status" value="1"/>
</dbReference>
<comment type="similarity">
    <text evidence="2 17">Belongs to the DNA polymerase type-Y family.</text>
</comment>
<keyword evidence="6 17" id="KW-0808">Transferase</keyword>
<feature type="binding site" evidence="17">
    <location>
        <position position="154"/>
    </location>
    <ligand>
        <name>Mg(2+)</name>
        <dbReference type="ChEBI" id="CHEBI:18420"/>
    </ligand>
</feature>
<evidence type="ECO:0000256" key="7">
    <source>
        <dbReference type="ARBA" id="ARBA00022695"/>
    </source>
</evidence>
<evidence type="ECO:0000256" key="6">
    <source>
        <dbReference type="ARBA" id="ARBA00022679"/>
    </source>
</evidence>
<dbReference type="SUPFAM" id="SSF100879">
    <property type="entry name" value="Lesion bypass DNA polymerase (Y-family), little finger domain"/>
    <property type="match status" value="1"/>
</dbReference>
<feature type="domain" description="UmuC" evidence="19">
    <location>
        <begin position="57"/>
        <end position="237"/>
    </location>
</feature>
<keyword evidence="9 17" id="KW-0479">Metal-binding</keyword>
<dbReference type="Gene3D" id="3.40.1170.60">
    <property type="match status" value="1"/>
</dbReference>
<comment type="catalytic activity">
    <reaction evidence="16 17">
        <text>DNA(n) + a 2'-deoxyribonucleoside 5'-triphosphate = DNA(n+1) + diphosphate</text>
        <dbReference type="Rhea" id="RHEA:22508"/>
        <dbReference type="Rhea" id="RHEA-COMP:17339"/>
        <dbReference type="Rhea" id="RHEA-COMP:17340"/>
        <dbReference type="ChEBI" id="CHEBI:33019"/>
        <dbReference type="ChEBI" id="CHEBI:61560"/>
        <dbReference type="ChEBI" id="CHEBI:173112"/>
        <dbReference type="EC" id="2.7.7.7"/>
    </reaction>
</comment>
<dbReference type="PANTHER" id="PTHR11076:SF33">
    <property type="entry name" value="DNA POLYMERASE KAPPA"/>
    <property type="match status" value="1"/>
</dbReference>
<keyword evidence="14 17" id="KW-0234">DNA repair</keyword>
<organism evidence="20 21">
    <name type="scientific">Dongia rigui</name>
    <dbReference type="NCBI Taxonomy" id="940149"/>
    <lineage>
        <taxon>Bacteria</taxon>
        <taxon>Pseudomonadati</taxon>
        <taxon>Pseudomonadota</taxon>
        <taxon>Alphaproteobacteria</taxon>
        <taxon>Rhodospirillales</taxon>
        <taxon>Dongiaceae</taxon>
        <taxon>Dongia</taxon>
    </lineage>
</organism>
<dbReference type="SUPFAM" id="SSF56672">
    <property type="entry name" value="DNA/RNA polymerases"/>
    <property type="match status" value="1"/>
</dbReference>
<evidence type="ECO:0000256" key="15">
    <source>
        <dbReference type="ARBA" id="ARBA00025589"/>
    </source>
</evidence>
<evidence type="ECO:0000256" key="17">
    <source>
        <dbReference type="HAMAP-Rule" id="MF_01113"/>
    </source>
</evidence>
<dbReference type="GO" id="GO:0003887">
    <property type="term" value="F:DNA-directed DNA polymerase activity"/>
    <property type="evidence" value="ECO:0007669"/>
    <property type="project" value="UniProtKB-EC"/>
</dbReference>
<evidence type="ECO:0000256" key="9">
    <source>
        <dbReference type="ARBA" id="ARBA00022723"/>
    </source>
</evidence>
<gene>
    <name evidence="17" type="primary">dinB</name>
    <name evidence="20" type="ORF">SMD31_20385</name>
</gene>
<evidence type="ECO:0000256" key="4">
    <source>
        <dbReference type="ARBA" id="ARBA00022457"/>
    </source>
</evidence>
<evidence type="ECO:0000256" key="18">
    <source>
        <dbReference type="SAM" id="MobiDB-lite"/>
    </source>
</evidence>
<dbReference type="InterPro" id="IPR053848">
    <property type="entry name" value="IMS_HHH_1"/>
</dbReference>
<dbReference type="Proteomes" id="UP001271769">
    <property type="component" value="Unassembled WGS sequence"/>
</dbReference>
<evidence type="ECO:0000256" key="3">
    <source>
        <dbReference type="ARBA" id="ARBA00011245"/>
    </source>
</evidence>
<dbReference type="InterPro" id="IPR043128">
    <property type="entry name" value="Rev_trsase/Diguanyl_cyclase"/>
</dbReference>